<dbReference type="InParanoid" id="A0A317ZF77"/>
<dbReference type="Pfam" id="PF25975">
    <property type="entry name" value="CzcB_C"/>
    <property type="match status" value="1"/>
</dbReference>
<dbReference type="Proteomes" id="UP000247099">
    <property type="component" value="Unassembled WGS sequence"/>
</dbReference>
<dbReference type="GO" id="GO:0015679">
    <property type="term" value="P:plasma membrane copper ion transport"/>
    <property type="evidence" value="ECO:0007669"/>
    <property type="project" value="TreeGrafter"/>
</dbReference>
<evidence type="ECO:0000313" key="7">
    <source>
        <dbReference type="EMBL" id="PXA03007.1"/>
    </source>
</evidence>
<keyword evidence="8" id="KW-1185">Reference proteome</keyword>
<feature type="region of interest" description="Disordered" evidence="3">
    <location>
        <begin position="55"/>
        <end position="118"/>
    </location>
</feature>
<dbReference type="Pfam" id="PF25973">
    <property type="entry name" value="BSH_CzcB"/>
    <property type="match status" value="1"/>
</dbReference>
<evidence type="ECO:0000259" key="4">
    <source>
        <dbReference type="Pfam" id="PF25954"/>
    </source>
</evidence>
<protein>
    <recommendedName>
        <fullName evidence="9">RND efflux pump membrane fusion protein barrel-sandwich domain-containing protein</fullName>
    </recommendedName>
</protein>
<dbReference type="FunFam" id="2.40.30.170:FF:000010">
    <property type="entry name" value="Efflux RND transporter periplasmic adaptor subunit"/>
    <property type="match status" value="1"/>
</dbReference>
<dbReference type="InterPro" id="IPR051909">
    <property type="entry name" value="MFP_Cation_Efflux"/>
</dbReference>
<feature type="domain" description="CzcB-like barrel-sandwich hybrid" evidence="5">
    <location>
        <begin position="160"/>
        <end position="232"/>
    </location>
</feature>
<dbReference type="OrthoDB" id="9806939at2"/>
<dbReference type="RefSeq" id="WP_110132063.1">
    <property type="nucleotide sequence ID" value="NZ_QHJQ01000013.1"/>
</dbReference>
<dbReference type="GO" id="GO:0030288">
    <property type="term" value="C:outer membrane-bounded periplasmic space"/>
    <property type="evidence" value="ECO:0007669"/>
    <property type="project" value="TreeGrafter"/>
</dbReference>
<evidence type="ECO:0008006" key="9">
    <source>
        <dbReference type="Google" id="ProtNLM"/>
    </source>
</evidence>
<dbReference type="GO" id="GO:0022857">
    <property type="term" value="F:transmembrane transporter activity"/>
    <property type="evidence" value="ECO:0007669"/>
    <property type="project" value="InterPro"/>
</dbReference>
<comment type="similarity">
    <text evidence="1">Belongs to the membrane fusion protein (MFP) (TC 8.A.1) family.</text>
</comment>
<dbReference type="NCBIfam" id="TIGR01730">
    <property type="entry name" value="RND_mfp"/>
    <property type="match status" value="1"/>
</dbReference>
<evidence type="ECO:0000256" key="1">
    <source>
        <dbReference type="ARBA" id="ARBA00009477"/>
    </source>
</evidence>
<dbReference type="GO" id="GO:0046914">
    <property type="term" value="F:transition metal ion binding"/>
    <property type="evidence" value="ECO:0007669"/>
    <property type="project" value="TreeGrafter"/>
</dbReference>
<dbReference type="CDD" id="cd06850">
    <property type="entry name" value="biotinyl_domain"/>
    <property type="match status" value="1"/>
</dbReference>
<dbReference type="InterPro" id="IPR006143">
    <property type="entry name" value="RND_pump_MFP"/>
</dbReference>
<dbReference type="PANTHER" id="PTHR30097">
    <property type="entry name" value="CATION EFFLUX SYSTEM PROTEIN CUSB"/>
    <property type="match status" value="1"/>
</dbReference>
<proteinExistence type="inferred from homology"/>
<feature type="domain" description="CzcB-like C-terminal circularly permuted SH3-like" evidence="6">
    <location>
        <begin position="317"/>
        <end position="377"/>
    </location>
</feature>
<dbReference type="InterPro" id="IPR058792">
    <property type="entry name" value="Beta-barrel_RND_2"/>
</dbReference>
<dbReference type="InterPro" id="IPR058647">
    <property type="entry name" value="BSH_CzcB-like"/>
</dbReference>
<evidence type="ECO:0000259" key="6">
    <source>
        <dbReference type="Pfam" id="PF25975"/>
    </source>
</evidence>
<organism evidence="7 8">
    <name type="scientific">Coraliomargarita sinensis</name>
    <dbReference type="NCBI Taxonomy" id="2174842"/>
    <lineage>
        <taxon>Bacteria</taxon>
        <taxon>Pseudomonadati</taxon>
        <taxon>Verrucomicrobiota</taxon>
        <taxon>Opitutia</taxon>
        <taxon>Puniceicoccales</taxon>
        <taxon>Coraliomargaritaceae</taxon>
        <taxon>Coraliomargarita</taxon>
    </lineage>
</organism>
<accession>A0A317ZF77</accession>
<dbReference type="EMBL" id="QHJQ01000013">
    <property type="protein sequence ID" value="PXA03007.1"/>
    <property type="molecule type" value="Genomic_DNA"/>
</dbReference>
<dbReference type="Pfam" id="PF25954">
    <property type="entry name" value="Beta-barrel_RND_2"/>
    <property type="match status" value="1"/>
</dbReference>
<comment type="caution">
    <text evidence="7">The sequence shown here is derived from an EMBL/GenBank/DDBJ whole genome shotgun (WGS) entry which is preliminary data.</text>
</comment>
<dbReference type="InterPro" id="IPR058649">
    <property type="entry name" value="CzcB_C"/>
</dbReference>
<dbReference type="SUPFAM" id="SSF111369">
    <property type="entry name" value="HlyD-like secretion proteins"/>
    <property type="match status" value="1"/>
</dbReference>
<dbReference type="Gene3D" id="2.40.420.20">
    <property type="match status" value="1"/>
</dbReference>
<reference evidence="7 8" key="1">
    <citation type="submission" date="2018-05" db="EMBL/GenBank/DDBJ databases">
        <title>Coraliomargarita sinensis sp. nov., isolated from a marine solar saltern.</title>
        <authorList>
            <person name="Zhou L.Y."/>
        </authorList>
    </citation>
    <scope>NUCLEOTIDE SEQUENCE [LARGE SCALE GENOMIC DNA]</scope>
    <source>
        <strain evidence="7 8">WN38</strain>
    </source>
</reference>
<name>A0A317ZF77_9BACT</name>
<evidence type="ECO:0000313" key="8">
    <source>
        <dbReference type="Proteomes" id="UP000247099"/>
    </source>
</evidence>
<gene>
    <name evidence="7" type="ORF">DDZ13_13875</name>
</gene>
<dbReference type="Gene3D" id="2.40.30.170">
    <property type="match status" value="1"/>
</dbReference>
<dbReference type="GO" id="GO:0016020">
    <property type="term" value="C:membrane"/>
    <property type="evidence" value="ECO:0007669"/>
    <property type="project" value="InterPro"/>
</dbReference>
<dbReference type="Gene3D" id="2.40.50.100">
    <property type="match status" value="1"/>
</dbReference>
<evidence type="ECO:0000256" key="3">
    <source>
        <dbReference type="SAM" id="MobiDB-lite"/>
    </source>
</evidence>
<sequence length="393" mass="42847">MNDSSHSIQTLTRPRPWLVALVAVTLMTATYGQDDHDAHDHSDHGNHVEAAEQDGAHADHEGHHEGEAHTSAEHSEQNGHDHAQEAEHDEHDEHAEHEEEDHEGHDDHEGHGHDEHEEGVVSISADVLREFNIILAAAASGVLHEEVILPGEIEFNREQLAHVTPRYAGTVTGIKARLADKVKKGEVLATLESTETLRPFELKAPFDGTIVAYDITPGETVEAGSALFALADLSSVWADLRIYQRDLSKVRKGQRVVIVNGHEGPRFTGTITYIAPTIDKHTRTGLARIVVDNEGGEWRPGQFVKGSISIDEHRAPVVIPRTAVLTHEGSTVVFVLTEEGFEPRPVALGKSDATSYEVLSGLEPGQTYVSRNAISLKAEMNKGSFGGHAGHVH</sequence>
<keyword evidence="2" id="KW-0813">Transport</keyword>
<evidence type="ECO:0000259" key="5">
    <source>
        <dbReference type="Pfam" id="PF25973"/>
    </source>
</evidence>
<feature type="domain" description="CusB-like beta-barrel" evidence="4">
    <location>
        <begin position="235"/>
        <end position="308"/>
    </location>
</feature>
<dbReference type="PANTHER" id="PTHR30097:SF4">
    <property type="entry name" value="SLR6042 PROTEIN"/>
    <property type="match status" value="1"/>
</dbReference>
<dbReference type="AlphaFoldDB" id="A0A317ZF77"/>
<evidence type="ECO:0000256" key="2">
    <source>
        <dbReference type="ARBA" id="ARBA00022448"/>
    </source>
</evidence>
<dbReference type="GO" id="GO:0060003">
    <property type="term" value="P:copper ion export"/>
    <property type="evidence" value="ECO:0007669"/>
    <property type="project" value="TreeGrafter"/>
</dbReference>